<proteinExistence type="predicted"/>
<name>A0A9W9FQX0_9EURO</name>
<sequence length="82" mass="9441">MPGDTQKAPENKMSFMAKIFEHHQDHGQDNTSQGGNKDEAFGHQSHLRTLEKDLKKDEEGIRKYYQEDKTLEEEGKTYGGLM</sequence>
<reference evidence="2" key="1">
    <citation type="submission" date="2022-11" db="EMBL/GenBank/DDBJ databases">
        <authorList>
            <person name="Petersen C."/>
        </authorList>
    </citation>
    <scope>NUCLEOTIDE SEQUENCE</scope>
    <source>
        <strain evidence="2">IBT 34128</strain>
    </source>
</reference>
<evidence type="ECO:0000256" key="1">
    <source>
        <dbReference type="SAM" id="MobiDB-lite"/>
    </source>
</evidence>
<comment type="caution">
    <text evidence="2">The sequence shown here is derived from an EMBL/GenBank/DDBJ whole genome shotgun (WGS) entry which is preliminary data.</text>
</comment>
<dbReference type="GeneID" id="81391853"/>
<evidence type="ECO:0000313" key="3">
    <source>
        <dbReference type="Proteomes" id="UP001141434"/>
    </source>
</evidence>
<dbReference type="Proteomes" id="UP001141434">
    <property type="component" value="Unassembled WGS sequence"/>
</dbReference>
<dbReference type="RefSeq" id="XP_056513752.1">
    <property type="nucleotide sequence ID" value="XM_056652685.1"/>
</dbReference>
<feature type="region of interest" description="Disordered" evidence="1">
    <location>
        <begin position="21"/>
        <end position="54"/>
    </location>
</feature>
<gene>
    <name evidence="2" type="ORF">NUU61_002103</name>
</gene>
<keyword evidence="3" id="KW-1185">Reference proteome</keyword>
<dbReference type="EMBL" id="JAPMSZ010000004">
    <property type="protein sequence ID" value="KAJ5104756.1"/>
    <property type="molecule type" value="Genomic_DNA"/>
</dbReference>
<dbReference type="OrthoDB" id="4526540at2759"/>
<accession>A0A9W9FQX0</accession>
<dbReference type="AlphaFoldDB" id="A0A9W9FQX0"/>
<evidence type="ECO:0000313" key="2">
    <source>
        <dbReference type="EMBL" id="KAJ5104756.1"/>
    </source>
</evidence>
<protein>
    <submittedName>
        <fullName evidence="2">Uncharacterized protein</fullName>
    </submittedName>
</protein>
<organism evidence="2 3">
    <name type="scientific">Penicillium alfredii</name>
    <dbReference type="NCBI Taxonomy" id="1506179"/>
    <lineage>
        <taxon>Eukaryota</taxon>
        <taxon>Fungi</taxon>
        <taxon>Dikarya</taxon>
        <taxon>Ascomycota</taxon>
        <taxon>Pezizomycotina</taxon>
        <taxon>Eurotiomycetes</taxon>
        <taxon>Eurotiomycetidae</taxon>
        <taxon>Eurotiales</taxon>
        <taxon>Aspergillaceae</taxon>
        <taxon>Penicillium</taxon>
    </lineage>
</organism>
<reference evidence="2" key="2">
    <citation type="journal article" date="2023" name="IMA Fungus">
        <title>Comparative genomic study of the Penicillium genus elucidates a diverse pangenome and 15 lateral gene transfer events.</title>
        <authorList>
            <person name="Petersen C."/>
            <person name="Sorensen T."/>
            <person name="Nielsen M.R."/>
            <person name="Sondergaard T.E."/>
            <person name="Sorensen J.L."/>
            <person name="Fitzpatrick D.A."/>
            <person name="Frisvad J.C."/>
            <person name="Nielsen K.L."/>
        </authorList>
    </citation>
    <scope>NUCLEOTIDE SEQUENCE</scope>
    <source>
        <strain evidence="2">IBT 34128</strain>
    </source>
</reference>